<sequence length="168" mass="19039">MQRQRRMKKPNRRIWIISGIVVLVILFSGFIIFHQAERPIANAKSEAIEIAQNSAKMEKVTGFYSENLGKHTYYTVAGNDSKGKSIYAIIAKKGGKVTIVNQKAGMTVSQIRNLIEQRQQPKKINSIAITLIKSNPYWIVSYTNKDNKLCFATMSYKTGTIKKLIENI</sequence>
<feature type="transmembrane region" description="Helical" evidence="1">
    <location>
        <begin position="12"/>
        <end position="33"/>
    </location>
</feature>
<keyword evidence="1" id="KW-1133">Transmembrane helix</keyword>
<comment type="caution">
    <text evidence="3">The sequence shown here is derived from an EMBL/GenBank/DDBJ whole genome shotgun (WGS) entry which is preliminary data.</text>
</comment>
<organism evidence="3 4">
    <name type="scientific">Lentilactobacillus kosonis</name>
    <dbReference type="NCBI Taxonomy" id="2810561"/>
    <lineage>
        <taxon>Bacteria</taxon>
        <taxon>Bacillati</taxon>
        <taxon>Bacillota</taxon>
        <taxon>Bacilli</taxon>
        <taxon>Lactobacillales</taxon>
        <taxon>Lactobacillaceae</taxon>
        <taxon>Lentilactobacillus</taxon>
    </lineage>
</organism>
<name>A0A401FL21_9LACO</name>
<feature type="domain" description="Cell wall elongation regulator TseB-like" evidence="2">
    <location>
        <begin position="46"/>
        <end position="90"/>
    </location>
</feature>
<evidence type="ECO:0000259" key="2">
    <source>
        <dbReference type="Pfam" id="PF17881"/>
    </source>
</evidence>
<evidence type="ECO:0000313" key="4">
    <source>
        <dbReference type="Proteomes" id="UP000286974"/>
    </source>
</evidence>
<reference evidence="3 4" key="1">
    <citation type="submission" date="2017-11" db="EMBL/GenBank/DDBJ databases">
        <title>Draft Genome Sequence of Lactobacillus curieae NBRC 111893 isolated from Koso, a Japanese sugar-Vegetable Fermented Beverage.</title>
        <authorList>
            <person name="Chiou T.Y."/>
            <person name="Oshima K."/>
            <person name="Suda W."/>
            <person name="Hattori M."/>
            <person name="Takahashi T."/>
        </authorList>
    </citation>
    <scope>NUCLEOTIDE SEQUENCE [LARGE SCALE GENOMIC DNA]</scope>
    <source>
        <strain evidence="3 4">NBRC111893</strain>
    </source>
</reference>
<proteinExistence type="predicted"/>
<dbReference type="Proteomes" id="UP000286974">
    <property type="component" value="Unassembled WGS sequence"/>
</dbReference>
<dbReference type="SUPFAM" id="SSF54403">
    <property type="entry name" value="Cystatin/monellin"/>
    <property type="match status" value="2"/>
</dbReference>
<keyword evidence="1" id="KW-0812">Transmembrane</keyword>
<keyword evidence="4" id="KW-1185">Reference proteome</keyword>
<accession>A0A401FL21</accession>
<dbReference type="OrthoDB" id="2242521at2"/>
<dbReference type="InterPro" id="IPR041401">
    <property type="entry name" value="TseB-like_dom"/>
</dbReference>
<keyword evidence="1" id="KW-0472">Membrane</keyword>
<dbReference type="InterPro" id="IPR046350">
    <property type="entry name" value="Cystatin_sf"/>
</dbReference>
<protein>
    <submittedName>
        <fullName evidence="3">Hyothetical protein</fullName>
    </submittedName>
</protein>
<dbReference type="RefSeq" id="WP_125008169.1">
    <property type="nucleotide sequence ID" value="NZ_BEXA01000002.1"/>
</dbReference>
<evidence type="ECO:0000313" key="3">
    <source>
        <dbReference type="EMBL" id="GAY73006.1"/>
    </source>
</evidence>
<gene>
    <name evidence="3" type="ORF">NBRC111893_1152</name>
</gene>
<dbReference type="Pfam" id="PF17881">
    <property type="entry name" value="TseB"/>
    <property type="match status" value="1"/>
</dbReference>
<dbReference type="EMBL" id="BEXA01000002">
    <property type="protein sequence ID" value="GAY73006.1"/>
    <property type="molecule type" value="Genomic_DNA"/>
</dbReference>
<evidence type="ECO:0000256" key="1">
    <source>
        <dbReference type="SAM" id="Phobius"/>
    </source>
</evidence>
<dbReference type="Gene3D" id="3.10.450.40">
    <property type="match status" value="2"/>
</dbReference>
<dbReference type="AlphaFoldDB" id="A0A401FL21"/>